<gene>
    <name evidence="1" type="ORF">LA5096_03075</name>
</gene>
<dbReference type="InterPro" id="IPR016161">
    <property type="entry name" value="Ald_DH/histidinol_DH"/>
</dbReference>
<dbReference type="STRING" id="311410.LA5095_01821"/>
<dbReference type="AlphaFoldDB" id="A0A0M6Z4Y2"/>
<sequence length="42" mass="4335">MNGKFGGAGSLFGGLKQSGNGCDGGISELEEYLEVKAVRDWG</sequence>
<name>A0A0M6Z4Y2_9HYPH</name>
<dbReference type="EMBL" id="CXWC01000010">
    <property type="protein sequence ID" value="CTQ71842.1"/>
    <property type="molecule type" value="Genomic_DNA"/>
</dbReference>
<evidence type="ECO:0000313" key="2">
    <source>
        <dbReference type="Proteomes" id="UP000049983"/>
    </source>
</evidence>
<dbReference type="SUPFAM" id="SSF53720">
    <property type="entry name" value="ALDH-like"/>
    <property type="match status" value="1"/>
</dbReference>
<dbReference type="GO" id="GO:0016491">
    <property type="term" value="F:oxidoreductase activity"/>
    <property type="evidence" value="ECO:0007669"/>
    <property type="project" value="InterPro"/>
</dbReference>
<proteinExistence type="predicted"/>
<reference evidence="2" key="1">
    <citation type="submission" date="2015-07" db="EMBL/GenBank/DDBJ databases">
        <authorList>
            <person name="Rodrigo-Torres Lidia"/>
            <person name="Arahal R.David."/>
        </authorList>
    </citation>
    <scope>NUCLEOTIDE SEQUENCE [LARGE SCALE GENOMIC DNA]</scope>
    <source>
        <strain evidence="2">CECT 5096</strain>
    </source>
</reference>
<evidence type="ECO:0000313" key="1">
    <source>
        <dbReference type="EMBL" id="CTQ71842.1"/>
    </source>
</evidence>
<accession>A0A0M6Z4Y2</accession>
<dbReference type="Proteomes" id="UP000049983">
    <property type="component" value="Unassembled WGS sequence"/>
</dbReference>
<organism evidence="1 2">
    <name type="scientific">Roseibium album</name>
    <dbReference type="NCBI Taxonomy" id="311410"/>
    <lineage>
        <taxon>Bacteria</taxon>
        <taxon>Pseudomonadati</taxon>
        <taxon>Pseudomonadota</taxon>
        <taxon>Alphaproteobacteria</taxon>
        <taxon>Hyphomicrobiales</taxon>
        <taxon>Stappiaceae</taxon>
        <taxon>Roseibium</taxon>
    </lineage>
</organism>
<keyword evidence="2" id="KW-1185">Reference proteome</keyword>
<protein>
    <submittedName>
        <fullName evidence="1">Aldehyde dehydrogenase, family</fullName>
    </submittedName>
</protein>